<dbReference type="InterPro" id="IPR036388">
    <property type="entry name" value="WH-like_DNA-bd_sf"/>
</dbReference>
<dbReference type="Pfam" id="PF01022">
    <property type="entry name" value="HTH_5"/>
    <property type="match status" value="1"/>
</dbReference>
<dbReference type="OrthoDB" id="9806976at2"/>
<keyword evidence="6" id="KW-1185">Reference proteome</keyword>
<evidence type="ECO:0000256" key="2">
    <source>
        <dbReference type="ARBA" id="ARBA00023125"/>
    </source>
</evidence>
<name>A0A542E8Q1_9ACTN</name>
<dbReference type="PANTHER" id="PTHR33154:SF33">
    <property type="entry name" value="TRANSCRIPTIONAL REPRESSOR SDPR"/>
    <property type="match status" value="1"/>
</dbReference>
<evidence type="ECO:0000256" key="3">
    <source>
        <dbReference type="ARBA" id="ARBA00023163"/>
    </source>
</evidence>
<dbReference type="AlphaFoldDB" id="A0A542E8Q1"/>
<dbReference type="InterPro" id="IPR036390">
    <property type="entry name" value="WH_DNA-bd_sf"/>
</dbReference>
<protein>
    <submittedName>
        <fullName evidence="5">ArsR family transcriptional regulator</fullName>
    </submittedName>
</protein>
<dbReference type="InterPro" id="IPR051081">
    <property type="entry name" value="HTH_MetalResp_TranReg"/>
</dbReference>
<keyword evidence="3" id="KW-0804">Transcription</keyword>
<accession>A0A542E8Q1</accession>
<dbReference type="Proteomes" id="UP000316298">
    <property type="component" value="Unassembled WGS sequence"/>
</dbReference>
<evidence type="ECO:0000256" key="1">
    <source>
        <dbReference type="ARBA" id="ARBA00023015"/>
    </source>
</evidence>
<dbReference type="PROSITE" id="PS50987">
    <property type="entry name" value="HTH_ARSR_2"/>
    <property type="match status" value="1"/>
</dbReference>
<gene>
    <name evidence="5" type="ORF">FB475_4633</name>
</gene>
<evidence type="ECO:0000259" key="4">
    <source>
        <dbReference type="PROSITE" id="PS50987"/>
    </source>
</evidence>
<feature type="domain" description="HTH arsR-type" evidence="4">
    <location>
        <begin position="1"/>
        <end position="98"/>
    </location>
</feature>
<keyword evidence="1" id="KW-0805">Transcription regulation</keyword>
<sequence length="113" mass="12574">MAQDQVDRFFEVLADPTRRQVVQLLGDGPQRAGQLAVAAGVSSPAMSRHLRILLEAGLVADERVPDDARVRVFRLNPEPVVAVQAWLDQVQAHWRDQLGAFKRHVEQKGKSDA</sequence>
<dbReference type="GO" id="GO:0003700">
    <property type="term" value="F:DNA-binding transcription factor activity"/>
    <property type="evidence" value="ECO:0007669"/>
    <property type="project" value="InterPro"/>
</dbReference>
<dbReference type="InterPro" id="IPR001845">
    <property type="entry name" value="HTH_ArsR_DNA-bd_dom"/>
</dbReference>
<reference evidence="5 6" key="1">
    <citation type="submission" date="2019-06" db="EMBL/GenBank/DDBJ databases">
        <title>Sequencing the genomes of 1000 actinobacteria strains.</title>
        <authorList>
            <person name="Klenk H.-P."/>
        </authorList>
    </citation>
    <scope>NUCLEOTIDE SEQUENCE [LARGE SCALE GENOMIC DNA]</scope>
    <source>
        <strain evidence="5 6">DSM 17305</strain>
    </source>
</reference>
<keyword evidence="2" id="KW-0238">DNA-binding</keyword>
<dbReference type="SMART" id="SM00418">
    <property type="entry name" value="HTH_ARSR"/>
    <property type="match status" value="1"/>
</dbReference>
<dbReference type="NCBIfam" id="NF033788">
    <property type="entry name" value="HTH_metalloreg"/>
    <property type="match status" value="1"/>
</dbReference>
<dbReference type="SUPFAM" id="SSF46785">
    <property type="entry name" value="Winged helix' DNA-binding domain"/>
    <property type="match status" value="1"/>
</dbReference>
<dbReference type="GO" id="GO:0003677">
    <property type="term" value="F:DNA binding"/>
    <property type="evidence" value="ECO:0007669"/>
    <property type="project" value="UniProtKB-KW"/>
</dbReference>
<evidence type="ECO:0000313" key="6">
    <source>
        <dbReference type="Proteomes" id="UP000316298"/>
    </source>
</evidence>
<comment type="caution">
    <text evidence="5">The sequence shown here is derived from an EMBL/GenBank/DDBJ whole genome shotgun (WGS) entry which is preliminary data.</text>
</comment>
<dbReference type="CDD" id="cd00090">
    <property type="entry name" value="HTH_ARSR"/>
    <property type="match status" value="1"/>
</dbReference>
<dbReference type="PANTHER" id="PTHR33154">
    <property type="entry name" value="TRANSCRIPTIONAL REGULATOR, ARSR FAMILY"/>
    <property type="match status" value="1"/>
</dbReference>
<dbReference type="RefSeq" id="WP_141858636.1">
    <property type="nucleotide sequence ID" value="NZ_BAAAKA010000001.1"/>
</dbReference>
<organism evidence="5 6">
    <name type="scientific">Kribbella jejuensis</name>
    <dbReference type="NCBI Taxonomy" id="236068"/>
    <lineage>
        <taxon>Bacteria</taxon>
        <taxon>Bacillati</taxon>
        <taxon>Actinomycetota</taxon>
        <taxon>Actinomycetes</taxon>
        <taxon>Propionibacteriales</taxon>
        <taxon>Kribbellaceae</taxon>
        <taxon>Kribbella</taxon>
    </lineage>
</organism>
<dbReference type="EMBL" id="VFMM01000002">
    <property type="protein sequence ID" value="TQJ11712.1"/>
    <property type="molecule type" value="Genomic_DNA"/>
</dbReference>
<dbReference type="InterPro" id="IPR011991">
    <property type="entry name" value="ArsR-like_HTH"/>
</dbReference>
<dbReference type="Gene3D" id="1.10.10.10">
    <property type="entry name" value="Winged helix-like DNA-binding domain superfamily/Winged helix DNA-binding domain"/>
    <property type="match status" value="1"/>
</dbReference>
<evidence type="ECO:0000313" key="5">
    <source>
        <dbReference type="EMBL" id="TQJ11712.1"/>
    </source>
</evidence>
<proteinExistence type="predicted"/>